<feature type="transmembrane region" description="Helical" evidence="7">
    <location>
        <begin position="256"/>
        <end position="275"/>
    </location>
</feature>
<dbReference type="SUPFAM" id="SSF103473">
    <property type="entry name" value="MFS general substrate transporter"/>
    <property type="match status" value="1"/>
</dbReference>
<evidence type="ECO:0000313" key="9">
    <source>
        <dbReference type="EMBL" id="EGV63928.1"/>
    </source>
</evidence>
<dbReference type="InterPro" id="IPR045263">
    <property type="entry name" value="GLUT"/>
</dbReference>
<dbReference type="Pfam" id="PF00083">
    <property type="entry name" value="Sugar_tr"/>
    <property type="match status" value="1"/>
</dbReference>
<feature type="transmembrane region" description="Helical" evidence="7">
    <location>
        <begin position="220"/>
        <end position="244"/>
    </location>
</feature>
<name>G3B497_CANTC</name>
<dbReference type="AlphaFoldDB" id="G3B497"/>
<keyword evidence="4 7" id="KW-0812">Transmembrane</keyword>
<evidence type="ECO:0000256" key="1">
    <source>
        <dbReference type="ARBA" id="ARBA00004141"/>
    </source>
</evidence>
<evidence type="ECO:0000256" key="2">
    <source>
        <dbReference type="ARBA" id="ARBA00010992"/>
    </source>
</evidence>
<feature type="transmembrane region" description="Helical" evidence="7">
    <location>
        <begin position="165"/>
        <end position="186"/>
    </location>
</feature>
<evidence type="ECO:0000256" key="6">
    <source>
        <dbReference type="ARBA" id="ARBA00023136"/>
    </source>
</evidence>
<dbReference type="InterPro" id="IPR003663">
    <property type="entry name" value="Sugar/inositol_transpt"/>
</dbReference>
<evidence type="ECO:0000256" key="5">
    <source>
        <dbReference type="ARBA" id="ARBA00022989"/>
    </source>
</evidence>
<dbReference type="PRINTS" id="PR00171">
    <property type="entry name" value="SUGRTRNSPORT"/>
</dbReference>
<dbReference type="GO" id="GO:0015149">
    <property type="term" value="F:hexose transmembrane transporter activity"/>
    <property type="evidence" value="ECO:0007669"/>
    <property type="project" value="TreeGrafter"/>
</dbReference>
<sequence length="321" mass="35265">MNQVSVNVGILLTQVLALRWCNNNDWRWLLLTGSILAVVTLVLIFVYVDESPMWLVNKGYPHEALRGLHRLRGGEYHSVRSEVSSWSQPGEADQLLDEEMGRETANSPAPKPTAVSLDVYLKSPEFNPSKIVATGILILQQFCGINSIIFYGVSVLISIFPSHSIIINCMISVTNAVVTFVAAGFVDRLGRKPLLLTSVAFMGIATVLMGFGILTTNPLASIIGTFTYITFFAIGLGPIPFLLVGEVTQPRAKASAQSWGTTMNWVATFIVGFLFPILKSSWIGGGVYFIFTGMCILTFGFIKTQIPETKGKLSYEEVWNK</sequence>
<dbReference type="InterPro" id="IPR036259">
    <property type="entry name" value="MFS_trans_sf"/>
</dbReference>
<keyword evidence="10" id="KW-1185">Reference proteome</keyword>
<keyword evidence="5 7" id="KW-1133">Transmembrane helix</keyword>
<feature type="domain" description="Major facilitator superfamily (MFS) profile" evidence="8">
    <location>
        <begin position="1"/>
        <end position="310"/>
    </location>
</feature>
<keyword evidence="6 7" id="KW-0472">Membrane</keyword>
<keyword evidence="3" id="KW-0813">Transport</keyword>
<dbReference type="PANTHER" id="PTHR23503">
    <property type="entry name" value="SOLUTE CARRIER FAMILY 2"/>
    <property type="match status" value="1"/>
</dbReference>
<dbReference type="InterPro" id="IPR005828">
    <property type="entry name" value="MFS_sugar_transport-like"/>
</dbReference>
<feature type="transmembrane region" description="Helical" evidence="7">
    <location>
        <begin position="131"/>
        <end position="159"/>
    </location>
</feature>
<feature type="transmembrane region" description="Helical" evidence="7">
    <location>
        <begin position="193"/>
        <end position="214"/>
    </location>
</feature>
<dbReference type="Proteomes" id="UP000000707">
    <property type="component" value="Unassembled WGS sequence"/>
</dbReference>
<evidence type="ECO:0000259" key="8">
    <source>
        <dbReference type="PROSITE" id="PS50850"/>
    </source>
</evidence>
<evidence type="ECO:0000256" key="4">
    <source>
        <dbReference type="ARBA" id="ARBA00022692"/>
    </source>
</evidence>
<gene>
    <name evidence="9" type="ORF">CANTEDRAFT_121786</name>
</gene>
<dbReference type="PROSITE" id="PS50850">
    <property type="entry name" value="MFS"/>
    <property type="match status" value="1"/>
</dbReference>
<dbReference type="InterPro" id="IPR005829">
    <property type="entry name" value="Sugar_transporter_CS"/>
</dbReference>
<dbReference type="Gene3D" id="1.20.1250.20">
    <property type="entry name" value="MFS general substrate transporter like domains"/>
    <property type="match status" value="1"/>
</dbReference>
<dbReference type="EMBL" id="GL996521">
    <property type="protein sequence ID" value="EGV63928.1"/>
    <property type="molecule type" value="Genomic_DNA"/>
</dbReference>
<protein>
    <submittedName>
        <fullName evidence="9">MFS general substrate transporter</fullName>
    </submittedName>
</protein>
<evidence type="ECO:0000313" key="10">
    <source>
        <dbReference type="Proteomes" id="UP000000707"/>
    </source>
</evidence>
<comment type="subcellular location">
    <subcellularLocation>
        <location evidence="1">Membrane</location>
        <topology evidence="1">Multi-pass membrane protein</topology>
    </subcellularLocation>
</comment>
<proteinExistence type="inferred from homology"/>
<dbReference type="OrthoDB" id="4540492at2759"/>
<evidence type="ECO:0000256" key="7">
    <source>
        <dbReference type="SAM" id="Phobius"/>
    </source>
</evidence>
<dbReference type="PANTHER" id="PTHR23503:SF8">
    <property type="entry name" value="FACILITATED GLUCOSE TRANSPORTER PROTEIN 1"/>
    <property type="match status" value="1"/>
</dbReference>
<comment type="similarity">
    <text evidence="2">Belongs to the major facilitator superfamily. Sugar transporter (TC 2.A.1.1) family.</text>
</comment>
<evidence type="ECO:0000256" key="3">
    <source>
        <dbReference type="ARBA" id="ARBA00022448"/>
    </source>
</evidence>
<accession>G3B497</accession>
<feature type="transmembrane region" description="Helical" evidence="7">
    <location>
        <begin position="281"/>
        <end position="302"/>
    </location>
</feature>
<dbReference type="GO" id="GO:0016020">
    <property type="term" value="C:membrane"/>
    <property type="evidence" value="ECO:0007669"/>
    <property type="project" value="UniProtKB-SubCell"/>
</dbReference>
<dbReference type="InterPro" id="IPR020846">
    <property type="entry name" value="MFS_dom"/>
</dbReference>
<feature type="transmembrane region" description="Helical" evidence="7">
    <location>
        <begin position="27"/>
        <end position="48"/>
    </location>
</feature>
<reference evidence="9 10" key="1">
    <citation type="journal article" date="2011" name="Proc. Natl. Acad. Sci. U.S.A.">
        <title>Comparative genomics of xylose-fermenting fungi for enhanced biofuel production.</title>
        <authorList>
            <person name="Wohlbach D.J."/>
            <person name="Kuo A."/>
            <person name="Sato T.K."/>
            <person name="Potts K.M."/>
            <person name="Salamov A.A."/>
            <person name="LaButti K.M."/>
            <person name="Sun H."/>
            <person name="Clum A."/>
            <person name="Pangilinan J.L."/>
            <person name="Lindquist E.A."/>
            <person name="Lucas S."/>
            <person name="Lapidus A."/>
            <person name="Jin M."/>
            <person name="Gunawan C."/>
            <person name="Balan V."/>
            <person name="Dale B.E."/>
            <person name="Jeffries T.W."/>
            <person name="Zinkel R."/>
            <person name="Barry K.W."/>
            <person name="Grigoriev I.V."/>
            <person name="Gasch A.P."/>
        </authorList>
    </citation>
    <scope>NUCLEOTIDE SEQUENCE [LARGE SCALE GENOMIC DNA]</scope>
    <source>
        <strain evidence="10">ATCC 10573 / BCRC 21748 / CBS 615 / JCM 9827 / NBRC 10315 / NRRL Y-1498 / VKM Y-70</strain>
    </source>
</reference>
<organism evidence="10">
    <name type="scientific">Candida tenuis (strain ATCC 10573 / BCRC 21748 / CBS 615 / JCM 9827 / NBRC 10315 / NRRL Y-1498 / VKM Y-70)</name>
    <name type="common">Yeast</name>
    <name type="synonym">Yamadazyma tenuis</name>
    <dbReference type="NCBI Taxonomy" id="590646"/>
    <lineage>
        <taxon>Eukaryota</taxon>
        <taxon>Fungi</taxon>
        <taxon>Dikarya</taxon>
        <taxon>Ascomycota</taxon>
        <taxon>Saccharomycotina</taxon>
        <taxon>Pichiomycetes</taxon>
        <taxon>Debaryomycetaceae</taxon>
        <taxon>Yamadazyma</taxon>
    </lineage>
</organism>
<dbReference type="PROSITE" id="PS00216">
    <property type="entry name" value="SUGAR_TRANSPORT_1"/>
    <property type="match status" value="1"/>
</dbReference>